<keyword evidence="3" id="KW-1185">Reference proteome</keyword>
<dbReference type="Pfam" id="PF06500">
    <property type="entry name" value="FrsA-like"/>
    <property type="match status" value="1"/>
</dbReference>
<dbReference type="Proteomes" id="UP000219167">
    <property type="component" value="Unassembled WGS sequence"/>
</dbReference>
<evidence type="ECO:0000256" key="1">
    <source>
        <dbReference type="ARBA" id="ARBA00022801"/>
    </source>
</evidence>
<organism evidence="2 3">
    <name type="scientific">Rhizobium subbaraonis</name>
    <dbReference type="NCBI Taxonomy" id="908946"/>
    <lineage>
        <taxon>Bacteria</taxon>
        <taxon>Pseudomonadati</taxon>
        <taxon>Pseudomonadota</taxon>
        <taxon>Alphaproteobacteria</taxon>
        <taxon>Hyphomicrobiales</taxon>
        <taxon>Rhizobiaceae</taxon>
        <taxon>Rhizobium/Agrobacterium group</taxon>
        <taxon>Rhizobium</taxon>
    </lineage>
</organism>
<dbReference type="AlphaFoldDB" id="A0A285UVJ9"/>
<accession>A0A285UVJ9</accession>
<protein>
    <submittedName>
        <fullName evidence="2">2,6-dihydroxypseudooxynicotine hydrolase</fullName>
    </submittedName>
</protein>
<dbReference type="Gene3D" id="1.20.1440.110">
    <property type="entry name" value="acylaminoacyl peptidase"/>
    <property type="match status" value="1"/>
</dbReference>
<dbReference type="OrthoDB" id="217645at2"/>
<dbReference type="PANTHER" id="PTHR22946">
    <property type="entry name" value="DIENELACTONE HYDROLASE DOMAIN-CONTAINING PROTEIN-RELATED"/>
    <property type="match status" value="1"/>
</dbReference>
<dbReference type="RefSeq" id="WP_097142373.1">
    <property type="nucleotide sequence ID" value="NZ_OBQD01000019.1"/>
</dbReference>
<dbReference type="GO" id="GO:0016787">
    <property type="term" value="F:hydrolase activity"/>
    <property type="evidence" value="ECO:0007669"/>
    <property type="project" value="UniProtKB-KW"/>
</dbReference>
<keyword evidence="1 2" id="KW-0378">Hydrolase</keyword>
<dbReference type="EMBL" id="OBQD01000019">
    <property type="protein sequence ID" value="SOC45945.1"/>
    <property type="molecule type" value="Genomic_DNA"/>
</dbReference>
<name>A0A285UVJ9_9HYPH</name>
<dbReference type="InterPro" id="IPR050261">
    <property type="entry name" value="FrsA_esterase"/>
</dbReference>
<sequence>MDQVENRLLSVVEHWLPRIEVAGIPSATARAVIEQAGIWANWLPAWCAEGDRHAQIAAAALADGHELTAGEAYARASLFYHFGQFMAFDDLAAKAAAAARKVELYRRALPLLDPPGEIIDIPFEDGYLRAALRMPAGTAPRPLAVILPGSDSTKEEFPAFERHFHARGIATLSLDGPGQGEGRSHGPLRPDVAPAIHAALDAVSGRSELSGQVGLVGMAFGGFLALRASAHLAHIQGVVSINGFFDLGGFWPELPQVYRDNMHFSLGSKDVPQRATAFTLKGVDAPGATALIVHGGRDRIFPPAEAEACARFCRNGADLHVLPGGNHVCNNIPWLYRPMVADWLADSFKRSAGPQPR</sequence>
<reference evidence="2 3" key="1">
    <citation type="submission" date="2017-08" db="EMBL/GenBank/DDBJ databases">
        <authorList>
            <person name="de Groot N.N."/>
        </authorList>
    </citation>
    <scope>NUCLEOTIDE SEQUENCE [LARGE SCALE GENOMIC DNA]</scope>
    <source>
        <strain evidence="2 3">JC85</strain>
    </source>
</reference>
<dbReference type="InterPro" id="IPR029058">
    <property type="entry name" value="AB_hydrolase_fold"/>
</dbReference>
<proteinExistence type="predicted"/>
<evidence type="ECO:0000313" key="2">
    <source>
        <dbReference type="EMBL" id="SOC45945.1"/>
    </source>
</evidence>
<dbReference type="SUPFAM" id="SSF53474">
    <property type="entry name" value="alpha/beta-Hydrolases"/>
    <property type="match status" value="1"/>
</dbReference>
<dbReference type="InterPro" id="IPR010520">
    <property type="entry name" value="FrsA-like"/>
</dbReference>
<gene>
    <name evidence="2" type="ORF">SAMN05892877_11958</name>
</gene>
<dbReference type="PANTHER" id="PTHR22946:SF12">
    <property type="entry name" value="CONIDIAL PIGMENT BIOSYNTHESIS PROTEIN AYG1 (AFU_ORTHOLOGUE AFUA_2G17550)"/>
    <property type="match status" value="1"/>
</dbReference>
<evidence type="ECO:0000313" key="3">
    <source>
        <dbReference type="Proteomes" id="UP000219167"/>
    </source>
</evidence>
<dbReference type="Gene3D" id="3.40.50.1820">
    <property type="entry name" value="alpha/beta hydrolase"/>
    <property type="match status" value="1"/>
</dbReference>